<protein>
    <submittedName>
        <fullName evidence="4">Cysteine proteinase</fullName>
    </submittedName>
</protein>
<dbReference type="InterPro" id="IPR038765">
    <property type="entry name" value="Papain-like_cys_pep_sf"/>
</dbReference>
<feature type="compositionally biased region" description="Acidic residues" evidence="1">
    <location>
        <begin position="24"/>
        <end position="37"/>
    </location>
</feature>
<gene>
    <name evidence="4" type="ORF">E3Q01_01988</name>
    <name evidence="3" type="ORF">E3Q22_03886</name>
</gene>
<dbReference type="Proteomes" id="UP000310685">
    <property type="component" value="Unassembled WGS sequence"/>
</dbReference>
<evidence type="ECO:0000313" key="5">
    <source>
        <dbReference type="Proteomes" id="UP000310685"/>
    </source>
</evidence>
<evidence type="ECO:0000256" key="1">
    <source>
        <dbReference type="SAM" id="MobiDB-lite"/>
    </source>
</evidence>
<evidence type="ECO:0000313" key="4">
    <source>
        <dbReference type="EMBL" id="TIC65830.1"/>
    </source>
</evidence>
<dbReference type="InterPro" id="IPR050704">
    <property type="entry name" value="Peptidase_C85-like"/>
</dbReference>
<dbReference type="AlphaFoldDB" id="A0A4T0TLL2"/>
<evidence type="ECO:0000313" key="3">
    <source>
        <dbReference type="EMBL" id="TIB75655.1"/>
    </source>
</evidence>
<evidence type="ECO:0000259" key="2">
    <source>
        <dbReference type="PROSITE" id="PS50802"/>
    </source>
</evidence>
<dbReference type="InterPro" id="IPR003323">
    <property type="entry name" value="OTU_dom"/>
</dbReference>
<organism evidence="4 6">
    <name type="scientific">Wallemia mellicola</name>
    <dbReference type="NCBI Taxonomy" id="1708541"/>
    <lineage>
        <taxon>Eukaryota</taxon>
        <taxon>Fungi</taxon>
        <taxon>Dikarya</taxon>
        <taxon>Basidiomycota</taxon>
        <taxon>Wallemiomycotina</taxon>
        <taxon>Wallemiomycetes</taxon>
        <taxon>Wallemiales</taxon>
        <taxon>Wallemiaceae</taxon>
        <taxon>Wallemia</taxon>
    </lineage>
</organism>
<dbReference type="EMBL" id="SPRC01000059">
    <property type="protein sequence ID" value="TIB75655.1"/>
    <property type="molecule type" value="Genomic_DNA"/>
</dbReference>
<dbReference type="SUPFAM" id="SSF54001">
    <property type="entry name" value="Cysteine proteinases"/>
    <property type="match status" value="1"/>
</dbReference>
<evidence type="ECO:0000313" key="6">
    <source>
        <dbReference type="Proteomes" id="UP000310708"/>
    </source>
</evidence>
<dbReference type="PROSITE" id="PS50802">
    <property type="entry name" value="OTU"/>
    <property type="match status" value="1"/>
</dbReference>
<dbReference type="PANTHER" id="PTHR12419:SF10">
    <property type="entry name" value="DEUBIQUITINASE OTUD6B"/>
    <property type="match status" value="1"/>
</dbReference>
<feature type="compositionally biased region" description="Basic and acidic residues" evidence="1">
    <location>
        <begin position="1"/>
        <end position="14"/>
    </location>
</feature>
<accession>A0A4T0TLL2</accession>
<feature type="compositionally biased region" description="Low complexity" evidence="1">
    <location>
        <begin position="50"/>
        <end position="60"/>
    </location>
</feature>
<dbReference type="Gene3D" id="3.90.70.80">
    <property type="match status" value="1"/>
</dbReference>
<name>A0A4T0TLL2_9BASI</name>
<reference evidence="5 6" key="1">
    <citation type="submission" date="2019-03" db="EMBL/GenBank/DDBJ databases">
        <title>Sequencing 25 genomes of Wallemia mellicola.</title>
        <authorList>
            <person name="Gostincar C."/>
        </authorList>
    </citation>
    <scope>NUCLEOTIDE SEQUENCE [LARGE SCALE GENOMIC DNA]</scope>
    <source>
        <strain evidence="3 5">EXF-6152</strain>
        <strain evidence="4 6">EXF-757</strain>
    </source>
</reference>
<feature type="compositionally biased region" description="Basic and acidic residues" evidence="1">
    <location>
        <begin position="65"/>
        <end position="92"/>
    </location>
</feature>
<dbReference type="EMBL" id="SPRX01000020">
    <property type="protein sequence ID" value="TIC65830.1"/>
    <property type="molecule type" value="Genomic_DNA"/>
</dbReference>
<dbReference type="Pfam" id="PF02338">
    <property type="entry name" value="OTU"/>
    <property type="match status" value="1"/>
</dbReference>
<feature type="domain" description="OTU" evidence="2">
    <location>
        <begin position="128"/>
        <end position="311"/>
    </location>
</feature>
<dbReference type="GO" id="GO:0016579">
    <property type="term" value="P:protein deubiquitination"/>
    <property type="evidence" value="ECO:0007669"/>
    <property type="project" value="TreeGrafter"/>
</dbReference>
<dbReference type="GO" id="GO:0004843">
    <property type="term" value="F:cysteine-type deubiquitinase activity"/>
    <property type="evidence" value="ECO:0007669"/>
    <property type="project" value="TreeGrafter"/>
</dbReference>
<dbReference type="Proteomes" id="UP000310708">
    <property type="component" value="Unassembled WGS sequence"/>
</dbReference>
<comment type="caution">
    <text evidence="4">The sequence shown here is derived from an EMBL/GenBank/DDBJ whole genome shotgun (WGS) entry which is preliminary data.</text>
</comment>
<feature type="region of interest" description="Disordered" evidence="1">
    <location>
        <begin position="1"/>
        <end position="98"/>
    </location>
</feature>
<dbReference type="CDD" id="cd22748">
    <property type="entry name" value="OTU_OTUD6-like"/>
    <property type="match status" value="1"/>
</dbReference>
<proteinExistence type="predicted"/>
<dbReference type="PANTHER" id="PTHR12419">
    <property type="entry name" value="OTU DOMAIN CONTAINING PROTEIN"/>
    <property type="match status" value="1"/>
</dbReference>
<sequence length="316" mass="36116">MVRKRESIKQKVKEVFNASPPSENVEEAVDDSLEDDLFAQLDAKDDAEQESQPQESQPASKSHSNRSETEIEQKKTRKAKREEKRLQEEESIRQAAFKEANLPENEKLAKEATEEEKIIIDICAKHKRKMFEISPDGHCLYAAIADQINCDNLLGYSHEKQVRLIFVMIQPLFTQIQSNYSDMRKIAANYLRQHVDDFMPFLSTANLSPADGADANGNEAEGLPMDTKQYEQYCEIIEKTGEWGGHIELLAISRAINKPIHVVQRSYPNVILIGGNEGEFENNPESVDGIWLTFHTRMYGLGEHYNSLRRKEDTTD</sequence>